<dbReference type="Gene3D" id="3.20.20.190">
    <property type="entry name" value="Phosphatidylinositol (PI) phosphodiesterase"/>
    <property type="match status" value="1"/>
</dbReference>
<reference evidence="2" key="1">
    <citation type="submission" date="2023-03" db="EMBL/GenBank/DDBJ databases">
        <title>Bacterial isolates from washroom surfaces on a university campus.</title>
        <authorList>
            <person name="Holman D.B."/>
            <person name="Gzyl K.E."/>
            <person name="Taheri A.E."/>
        </authorList>
    </citation>
    <scope>NUCLEOTIDE SEQUENCE</scope>
    <source>
        <strain evidence="2">RD03</strain>
    </source>
</reference>
<evidence type="ECO:0000259" key="1">
    <source>
        <dbReference type="PROSITE" id="PS51704"/>
    </source>
</evidence>
<dbReference type="Pfam" id="PF03009">
    <property type="entry name" value="GDPD"/>
    <property type="match status" value="1"/>
</dbReference>
<dbReference type="PANTHER" id="PTHR46211:SF14">
    <property type="entry name" value="GLYCEROPHOSPHODIESTER PHOSPHODIESTERASE"/>
    <property type="match status" value="1"/>
</dbReference>
<name>A0AAW6SX03_9BACI</name>
<dbReference type="GO" id="GO:0008081">
    <property type="term" value="F:phosphoric diester hydrolase activity"/>
    <property type="evidence" value="ECO:0007669"/>
    <property type="project" value="InterPro"/>
</dbReference>
<dbReference type="InterPro" id="IPR030395">
    <property type="entry name" value="GP_PDE_dom"/>
</dbReference>
<protein>
    <submittedName>
        <fullName evidence="2">Glycerophosphodiester phosphodiesterase family protein</fullName>
    </submittedName>
</protein>
<dbReference type="Proteomes" id="UP001159179">
    <property type="component" value="Unassembled WGS sequence"/>
</dbReference>
<proteinExistence type="predicted"/>
<sequence>MFKKIVLTLTSFLVILTFIYTFASQKAESVSTTTIETIPKKTTTSKIESTVKNKTGHSFKQTPKILAHRGANDRFNENTITAQKIAADDGVDALEMDLRMTKDGSLIIMHDQTINRTTNGKKKVSELTLDELKAYQTIGRYNGETTTEDIPTLREMIEAFTDTEHYYIETRLVNGELKMEEPLIDLLNEYHLISKGLVTIQSFSPQSLEKIQRLAPNVPLTLLFGKGKFDLEKALTAPYPIIGIESKDVTLSIVNEIHQAGKEVHVYFTNKKTEKNEQARVKAFQVDGYFTDDINYTKQLLGQWTGSIVPFLYHVQSYL</sequence>
<dbReference type="EMBL" id="JAROYP010000007">
    <property type="protein sequence ID" value="MDH5161925.1"/>
    <property type="molecule type" value="Genomic_DNA"/>
</dbReference>
<dbReference type="GO" id="GO:0006629">
    <property type="term" value="P:lipid metabolic process"/>
    <property type="evidence" value="ECO:0007669"/>
    <property type="project" value="InterPro"/>
</dbReference>
<dbReference type="InterPro" id="IPR017946">
    <property type="entry name" value="PLC-like_Pdiesterase_TIM-brl"/>
</dbReference>
<dbReference type="RefSeq" id="WP_280616992.1">
    <property type="nucleotide sequence ID" value="NZ_JAROYP010000007.1"/>
</dbReference>
<dbReference type="PANTHER" id="PTHR46211">
    <property type="entry name" value="GLYCEROPHOSPHORYL DIESTER PHOSPHODIESTERASE"/>
    <property type="match status" value="1"/>
</dbReference>
<comment type="caution">
    <text evidence="2">The sequence shown here is derived from an EMBL/GenBank/DDBJ whole genome shotgun (WGS) entry which is preliminary data.</text>
</comment>
<evidence type="ECO:0000313" key="2">
    <source>
        <dbReference type="EMBL" id="MDH5161925.1"/>
    </source>
</evidence>
<dbReference type="PROSITE" id="PS51704">
    <property type="entry name" value="GP_PDE"/>
    <property type="match status" value="1"/>
</dbReference>
<accession>A0AAW6SX03</accession>
<gene>
    <name evidence="2" type="ORF">P5X88_13335</name>
</gene>
<dbReference type="AlphaFoldDB" id="A0AAW6SX03"/>
<feature type="domain" description="GP-PDE" evidence="1">
    <location>
        <begin position="63"/>
        <end position="301"/>
    </location>
</feature>
<dbReference type="SUPFAM" id="SSF51695">
    <property type="entry name" value="PLC-like phosphodiesterases"/>
    <property type="match status" value="1"/>
</dbReference>
<evidence type="ECO:0000313" key="3">
    <source>
        <dbReference type="Proteomes" id="UP001159179"/>
    </source>
</evidence>
<organism evidence="2 3">
    <name type="scientific">Heyndrickxia oleronia</name>
    <dbReference type="NCBI Taxonomy" id="38875"/>
    <lineage>
        <taxon>Bacteria</taxon>
        <taxon>Bacillati</taxon>
        <taxon>Bacillota</taxon>
        <taxon>Bacilli</taxon>
        <taxon>Bacillales</taxon>
        <taxon>Bacillaceae</taxon>
        <taxon>Heyndrickxia</taxon>
    </lineage>
</organism>